<dbReference type="AlphaFoldDB" id="A0A6M6E1D1"/>
<dbReference type="Proteomes" id="UP000501076">
    <property type="component" value="Plasmid pFDU301A"/>
</dbReference>
<evidence type="ECO:0000313" key="2">
    <source>
        <dbReference type="Proteomes" id="UP000501076"/>
    </source>
</evidence>
<evidence type="ECO:0000313" key="1">
    <source>
        <dbReference type="EMBL" id="QJX80873.1"/>
    </source>
</evidence>
<sequence>MNITGFSRVFISQQKAEIVLKVQWDKETMEKLKLENPTVRVNVKKKDCRLIPNNIEFKIYNNEEPTIYNVHSQDVEKIIQFINRERGSLIKEINDKAS</sequence>
<name>A0A6M6E1D1_PRIMG</name>
<dbReference type="RefSeq" id="WP_171778872.1">
    <property type="nucleotide sequence ID" value="NZ_CP045273.1"/>
</dbReference>
<gene>
    <name evidence="1" type="ORF">FDZ14_32810</name>
</gene>
<reference evidence="1 2" key="1">
    <citation type="submission" date="2019-10" db="EMBL/GenBank/DDBJ databases">
        <title>Complete genome sequences for adaption low water activity.</title>
        <authorList>
            <person name="Zhao L."/>
            <person name="Zhong J."/>
        </authorList>
    </citation>
    <scope>NUCLEOTIDE SEQUENCE [LARGE SCALE GENOMIC DNA]</scope>
    <source>
        <strain evidence="1 2">FDU301</strain>
        <plasmid evidence="2">pfdu301a</plasmid>
    </source>
</reference>
<geneLocation type="plasmid" evidence="2">
    <name>pfdu301a</name>
</geneLocation>
<accession>A0A6M6E1D1</accession>
<dbReference type="EMBL" id="CP045273">
    <property type="protein sequence ID" value="QJX80873.1"/>
    <property type="molecule type" value="Genomic_DNA"/>
</dbReference>
<proteinExistence type="predicted"/>
<keyword evidence="1" id="KW-0614">Plasmid</keyword>
<protein>
    <submittedName>
        <fullName evidence="1">Uncharacterized protein</fullName>
    </submittedName>
</protein>
<organism evidence="1 2">
    <name type="scientific">Priestia megaterium</name>
    <name type="common">Bacillus megaterium</name>
    <dbReference type="NCBI Taxonomy" id="1404"/>
    <lineage>
        <taxon>Bacteria</taxon>
        <taxon>Bacillati</taxon>
        <taxon>Bacillota</taxon>
        <taxon>Bacilli</taxon>
        <taxon>Bacillales</taxon>
        <taxon>Bacillaceae</taxon>
        <taxon>Priestia</taxon>
    </lineage>
</organism>